<sequence>MIPSTIDAAFSPVKVNGGYDILDVPENQEVAIIDKLIAAYYD</sequence>
<reference evidence="2" key="1">
    <citation type="journal article" date="2019" name="Int. J. Syst. Evol. Microbiol.">
        <title>The Global Catalogue of Microorganisms (GCM) 10K type strain sequencing project: providing services to taxonomists for standard genome sequencing and annotation.</title>
        <authorList>
            <consortium name="The Broad Institute Genomics Platform"/>
            <consortium name="The Broad Institute Genome Sequencing Center for Infectious Disease"/>
            <person name="Wu L."/>
            <person name="Ma J."/>
        </authorList>
    </citation>
    <scope>NUCLEOTIDE SEQUENCE [LARGE SCALE GENOMIC DNA]</scope>
    <source>
        <strain evidence="2">CCUG 63830</strain>
    </source>
</reference>
<comment type="caution">
    <text evidence="1">The sequence shown here is derived from an EMBL/GenBank/DDBJ whole genome shotgun (WGS) entry which is preliminary data.</text>
</comment>
<organism evidence="1 2">
    <name type="scientific">Deinococcus multiflagellatus</name>
    <dbReference type="NCBI Taxonomy" id="1656887"/>
    <lineage>
        <taxon>Bacteria</taxon>
        <taxon>Thermotogati</taxon>
        <taxon>Deinococcota</taxon>
        <taxon>Deinococci</taxon>
        <taxon>Deinococcales</taxon>
        <taxon>Deinococcaceae</taxon>
        <taxon>Deinococcus</taxon>
    </lineage>
</organism>
<dbReference type="Proteomes" id="UP001596317">
    <property type="component" value="Unassembled WGS sequence"/>
</dbReference>
<gene>
    <name evidence="1" type="ORF">ACFP90_24110</name>
</gene>
<keyword evidence="2" id="KW-1185">Reference proteome</keyword>
<protein>
    <submittedName>
        <fullName evidence="1">Uncharacterized protein</fullName>
    </submittedName>
</protein>
<dbReference type="EMBL" id="JBHSWB010000002">
    <property type="protein sequence ID" value="MFC6663133.1"/>
    <property type="molecule type" value="Genomic_DNA"/>
</dbReference>
<proteinExistence type="predicted"/>
<dbReference type="RefSeq" id="WP_380059040.1">
    <property type="nucleotide sequence ID" value="NZ_JBHSWB010000002.1"/>
</dbReference>
<evidence type="ECO:0000313" key="1">
    <source>
        <dbReference type="EMBL" id="MFC6663133.1"/>
    </source>
</evidence>
<evidence type="ECO:0000313" key="2">
    <source>
        <dbReference type="Proteomes" id="UP001596317"/>
    </source>
</evidence>
<name>A0ABW1ZRA5_9DEIO</name>
<accession>A0ABW1ZRA5</accession>